<proteinExistence type="predicted"/>
<comment type="caution">
    <text evidence="2">The sequence shown here is derived from an EMBL/GenBank/DDBJ whole genome shotgun (WGS) entry which is preliminary data.</text>
</comment>
<dbReference type="RefSeq" id="WP_154524143.1">
    <property type="nucleotide sequence ID" value="NZ_VUNJ01000030.1"/>
</dbReference>
<evidence type="ECO:0000313" key="2">
    <source>
        <dbReference type="EMBL" id="MST93516.1"/>
    </source>
</evidence>
<dbReference type="EMBL" id="VUNJ01000030">
    <property type="protein sequence ID" value="MST93516.1"/>
    <property type="molecule type" value="Genomic_DNA"/>
</dbReference>
<feature type="compositionally biased region" description="Basic residues" evidence="1">
    <location>
        <begin position="1"/>
        <end position="10"/>
    </location>
</feature>
<accession>A0A6I2U925</accession>
<reference evidence="2 3" key="1">
    <citation type="submission" date="2019-08" db="EMBL/GenBank/DDBJ databases">
        <title>In-depth cultivation of the pig gut microbiome towards novel bacterial diversity and tailored functional studies.</title>
        <authorList>
            <person name="Wylensek D."/>
            <person name="Hitch T.C.A."/>
            <person name="Clavel T."/>
        </authorList>
    </citation>
    <scope>NUCLEOTIDE SEQUENCE [LARGE SCALE GENOMIC DNA]</scope>
    <source>
        <strain evidence="2 3">WCA3-601-WT-6J</strain>
    </source>
</reference>
<dbReference type="Proteomes" id="UP000431913">
    <property type="component" value="Unassembled WGS sequence"/>
</dbReference>
<dbReference type="AlphaFoldDB" id="A0A6I2U925"/>
<organism evidence="2 3">
    <name type="scientific">Ruthenibacterium lactatiformans</name>
    <dbReference type="NCBI Taxonomy" id="1550024"/>
    <lineage>
        <taxon>Bacteria</taxon>
        <taxon>Bacillati</taxon>
        <taxon>Bacillota</taxon>
        <taxon>Clostridia</taxon>
        <taxon>Eubacteriales</taxon>
        <taxon>Oscillospiraceae</taxon>
        <taxon>Ruthenibacterium</taxon>
    </lineage>
</organism>
<evidence type="ECO:0000313" key="3">
    <source>
        <dbReference type="Proteomes" id="UP000431913"/>
    </source>
</evidence>
<name>A0A6I2U925_9FIRM</name>
<sequence>MQKSVKKSNKKTGAAGKYTASGAFGGAQPSNLVELIEAQRGKAASSVGKKQAADTALANEWANLQLQSFGQFGADPAAIAGQQAGQTAGGWLRSSAAKPKNTALANEWADLQLQSFGQFGADTLSPTWGRVEETPEMTAAEREREAQWYEQNANAYNALGADGQSTVQRANDAANRWDIANNMYPWMLDTSGLGMPIDQQLAMADAYEERRQATAALEQAANSLPADVDARSLSRYAQQLENARYAQELETSARQGAGEAPILHNAASVAANAWNLPAALDYAKQWARNTFTGDYAPIDVNTPAQTMNIYRDAVRDETGRNIEEGLGGGLAGKAASFAYQTGMSWADSLANMAMSGGNPYLSGVLMGSGTMTSTVRSAKEKGASDSQAMGAGVAAGIFEGLFEQYSIENLSWMAKSDPRTFLDVVKNLGKSILGEGSEELFTELANAAADTLIMGDLSDYNLAMRQYRAQGESEEEARRHAGWDVAKQAGLAFAGGGLMGFGSAAGGMAYNGAANRYAAPRAVESGSFYNALQYGLAQGEDTAAGRLARELAGRDTASSADVMRMLRAAESRQAEGGPGTQALVDPQLYTRAEVQGMSAGEVRENYDAIQESMRLWNKNGELLQSAETETARRMALETGRAGKTDLDWLEHLAGTAKMELQYVFQPGSGVQAAVQGRRITVNLGGAGYAFGAAVHELGAQHEGGGRESVCEI</sequence>
<evidence type="ECO:0008006" key="4">
    <source>
        <dbReference type="Google" id="ProtNLM"/>
    </source>
</evidence>
<gene>
    <name evidence="2" type="ORF">FYJ76_16510</name>
</gene>
<feature type="region of interest" description="Disordered" evidence="1">
    <location>
        <begin position="1"/>
        <end position="27"/>
    </location>
</feature>
<protein>
    <recommendedName>
        <fullName evidence="4">Large polyvalent protein associated domain-containing protein</fullName>
    </recommendedName>
</protein>
<evidence type="ECO:0000256" key="1">
    <source>
        <dbReference type="SAM" id="MobiDB-lite"/>
    </source>
</evidence>